<feature type="domain" description="HTH marR-type" evidence="1">
    <location>
        <begin position="1"/>
        <end position="134"/>
    </location>
</feature>
<dbReference type="InterPro" id="IPR036390">
    <property type="entry name" value="WH_DNA-bd_sf"/>
</dbReference>
<dbReference type="InterPro" id="IPR039422">
    <property type="entry name" value="MarR/SlyA-like"/>
</dbReference>
<reference evidence="2 3" key="1">
    <citation type="submission" date="2018-05" db="EMBL/GenBank/DDBJ databases">
        <title>Evolution of GPA BGCs.</title>
        <authorList>
            <person name="Waglechner N."/>
            <person name="Wright G.D."/>
        </authorList>
    </citation>
    <scope>NUCLEOTIDE SEQUENCE [LARGE SCALE GENOMIC DNA]</scope>
    <source>
        <strain evidence="2 3">A82846</strain>
    </source>
</reference>
<dbReference type="Proteomes" id="UP000287547">
    <property type="component" value="Unassembled WGS sequence"/>
</dbReference>
<dbReference type="GO" id="GO:0003700">
    <property type="term" value="F:DNA-binding transcription factor activity"/>
    <property type="evidence" value="ECO:0007669"/>
    <property type="project" value="InterPro"/>
</dbReference>
<dbReference type="EMBL" id="QHKI01000016">
    <property type="protein sequence ID" value="RSM84537.1"/>
    <property type="molecule type" value="Genomic_DNA"/>
</dbReference>
<dbReference type="PANTHER" id="PTHR33164:SF57">
    <property type="entry name" value="MARR-FAMILY TRANSCRIPTIONAL REGULATOR"/>
    <property type="match status" value="1"/>
</dbReference>
<evidence type="ECO:0000313" key="3">
    <source>
        <dbReference type="Proteomes" id="UP000287547"/>
    </source>
</evidence>
<accession>A0A428Z915</accession>
<dbReference type="GO" id="GO:0006950">
    <property type="term" value="P:response to stress"/>
    <property type="evidence" value="ECO:0007669"/>
    <property type="project" value="TreeGrafter"/>
</dbReference>
<dbReference type="RefSeq" id="WP_037259559.1">
    <property type="nucleotide sequence ID" value="NZ_QHKI01000016.1"/>
</dbReference>
<comment type="caution">
    <text evidence="2">The sequence shown here is derived from an EMBL/GenBank/DDBJ whole genome shotgun (WGS) entry which is preliminary data.</text>
</comment>
<name>A0A428Z915_KIBAR</name>
<dbReference type="Pfam" id="PF12802">
    <property type="entry name" value="MarR_2"/>
    <property type="match status" value="1"/>
</dbReference>
<organism evidence="2 3">
    <name type="scientific">Kibdelosporangium aridum</name>
    <dbReference type="NCBI Taxonomy" id="2030"/>
    <lineage>
        <taxon>Bacteria</taxon>
        <taxon>Bacillati</taxon>
        <taxon>Actinomycetota</taxon>
        <taxon>Actinomycetes</taxon>
        <taxon>Pseudonocardiales</taxon>
        <taxon>Pseudonocardiaceae</taxon>
        <taxon>Kibdelosporangium</taxon>
    </lineage>
</organism>
<dbReference type="Gene3D" id="1.10.10.10">
    <property type="entry name" value="Winged helix-like DNA-binding domain superfamily/Winged helix DNA-binding domain"/>
    <property type="match status" value="1"/>
</dbReference>
<proteinExistence type="predicted"/>
<dbReference type="PRINTS" id="PR00598">
    <property type="entry name" value="HTHMARR"/>
</dbReference>
<gene>
    <name evidence="2" type="ORF">DMH04_20660</name>
</gene>
<dbReference type="PANTHER" id="PTHR33164">
    <property type="entry name" value="TRANSCRIPTIONAL REGULATOR, MARR FAMILY"/>
    <property type="match status" value="1"/>
</dbReference>
<evidence type="ECO:0000259" key="1">
    <source>
        <dbReference type="PROSITE" id="PS50995"/>
    </source>
</evidence>
<dbReference type="PROSITE" id="PS50995">
    <property type="entry name" value="HTH_MARR_2"/>
    <property type="match status" value="1"/>
</dbReference>
<dbReference type="AlphaFoldDB" id="A0A428Z915"/>
<evidence type="ECO:0000313" key="2">
    <source>
        <dbReference type="EMBL" id="RSM84537.1"/>
    </source>
</evidence>
<dbReference type="SUPFAM" id="SSF46785">
    <property type="entry name" value="Winged helix' DNA-binding domain"/>
    <property type="match status" value="1"/>
</dbReference>
<protein>
    <submittedName>
        <fullName evidence="2">MarR family transcriptional regulator</fullName>
    </submittedName>
</protein>
<dbReference type="InterPro" id="IPR000835">
    <property type="entry name" value="HTH_MarR-typ"/>
</dbReference>
<dbReference type="OrthoDB" id="7774677at2"/>
<sequence>MNPVVAVERAMVAIRRRQTRRALARHMPIDPAVFGVLDAVDERGPASVTELAPALGVDQPRASRLVARAVDEGFLVRQADQRDGRRALVALTPKGRRQVDAAHQARQRIFAKAMADWSAEERSTFARLLTSFVERLDSEDMVNQ</sequence>
<dbReference type="SMART" id="SM00347">
    <property type="entry name" value="HTH_MARR"/>
    <property type="match status" value="1"/>
</dbReference>
<dbReference type="InterPro" id="IPR036388">
    <property type="entry name" value="WH-like_DNA-bd_sf"/>
</dbReference>